<dbReference type="InterPro" id="IPR025920">
    <property type="entry name" value="Lipase_bact_N"/>
</dbReference>
<dbReference type="EMBL" id="MCZF01000038">
    <property type="protein sequence ID" value="PMM62589.1"/>
    <property type="molecule type" value="Genomic_DNA"/>
</dbReference>
<feature type="signal peptide" evidence="1">
    <location>
        <begin position="1"/>
        <end position="19"/>
    </location>
</feature>
<dbReference type="Pfam" id="PF12262">
    <property type="entry name" value="Lipase_bact_N"/>
    <property type="match status" value="1"/>
</dbReference>
<evidence type="ECO:0000256" key="1">
    <source>
        <dbReference type="SAM" id="SignalP"/>
    </source>
</evidence>
<comment type="caution">
    <text evidence="3">The sequence shown here is derived from an EMBL/GenBank/DDBJ whole genome shotgun (WGS) entry which is preliminary data.</text>
</comment>
<evidence type="ECO:0000259" key="2">
    <source>
        <dbReference type="Pfam" id="PF12262"/>
    </source>
</evidence>
<keyword evidence="1" id="KW-0732">Signal</keyword>
<proteinExistence type="predicted"/>
<feature type="chain" id="PRO_5014808413" evidence="1">
    <location>
        <begin position="20"/>
        <end position="815"/>
    </location>
</feature>
<accession>A0A2N7JUI5</accession>
<gene>
    <name evidence="3" type="ORF">BCT54_19215</name>
</gene>
<dbReference type="Gene3D" id="3.40.50.1820">
    <property type="entry name" value="alpha/beta hydrolase"/>
    <property type="match status" value="1"/>
</dbReference>
<dbReference type="RefSeq" id="WP_102551363.1">
    <property type="nucleotide sequence ID" value="NZ_MCZF01000038.1"/>
</dbReference>
<protein>
    <submittedName>
        <fullName evidence="3">Lipase</fullName>
    </submittedName>
</protein>
<feature type="domain" description="Bacterial virulence factor lipase N-terminal" evidence="2">
    <location>
        <begin position="33"/>
        <end position="269"/>
    </location>
</feature>
<dbReference type="Proteomes" id="UP000235533">
    <property type="component" value="Unassembled WGS sequence"/>
</dbReference>
<sequence>MKKLFNVSLLASAMFLAGCGDDSSSSGASTTIQYEQYIQDSLAQATSIKFQLTGADIAVPLPSFALMDATDGTLGLPTSGNDSLTNPIAAMNTMDGWSTSMPIIMDFEGTGLADGVATGGVYLLKLSGSLTSETAPTVTGILTLGTDFNVLSSASSDKFTIVFNESLDASSEYVLALSNELTDVNGDPVGMSASYAALKSSAVTYTEGSLAQAQQVTQGVENTFYEANKDGKISLDIKDIIYSTWFTTESVGSSIYSTKAATASALAQGGMAQVWKGSANPNNIDLSFVYQMTFGTPQELAIALAADTTVDTFMEASTKAAMLAGYTGGALNGKVNVTKGNVKLPYYLETGTNEWNSQPFESGMPSLVKVSSAIADTNEKANMAAQLVSLGVDLTKLATDPAEQLKLVGANLTLSNGNSLDTERVITRYAPVPQVKSLQDVEFILFTPVTIPGTPMPIVIYQHGITSLKENAYAFAANLAAQGIAVIGIDMPLHGTRSLDKIPNERSANANLLAYLNLTNLPVARDNVRQSVMDVLGLRVALSSNQGQNAFTSTPLETIDDTTTNHPRLFGHSLGGIVGVTALAQANKTINDPTGDAIYAFSSSVIANSGGQISNLLLGSDSFGGTVIHNVALGGLASYVAHNTTTCEPNSYTMTQCVDEFVLDSTNKASLQALLAQFAYSSQTVLDVIDPYTNAGDYSDTLPTLMLQADGDETVPNAVINNPLIGSAPFAGTEPLANKLILNSISASAATPSTSVTRDFIQFNAVAKHSTAIAPQDKGTPPADYSHYLEIQRELVDFFSDNKLDSISNTGSVLE</sequence>
<organism evidence="3 4">
    <name type="scientific">Vibrio splendidus</name>
    <dbReference type="NCBI Taxonomy" id="29497"/>
    <lineage>
        <taxon>Bacteria</taxon>
        <taxon>Pseudomonadati</taxon>
        <taxon>Pseudomonadota</taxon>
        <taxon>Gammaproteobacteria</taxon>
        <taxon>Vibrionales</taxon>
        <taxon>Vibrionaceae</taxon>
        <taxon>Vibrio</taxon>
    </lineage>
</organism>
<name>A0A2N7JUI5_VIBSP</name>
<evidence type="ECO:0000313" key="4">
    <source>
        <dbReference type="Proteomes" id="UP000235533"/>
    </source>
</evidence>
<dbReference type="PROSITE" id="PS51257">
    <property type="entry name" value="PROKAR_LIPOPROTEIN"/>
    <property type="match status" value="1"/>
</dbReference>
<dbReference type="InterPro" id="IPR020009">
    <property type="entry name" value="VolA/Pla-1/cef"/>
</dbReference>
<dbReference type="SUPFAM" id="SSF53474">
    <property type="entry name" value="alpha/beta-Hydrolases"/>
    <property type="match status" value="1"/>
</dbReference>
<reference evidence="4" key="1">
    <citation type="submission" date="2016-07" db="EMBL/GenBank/DDBJ databases">
        <title>Nontailed viruses are major unrecognized killers of bacteria in the ocean.</title>
        <authorList>
            <person name="Kauffman K."/>
            <person name="Hussain F."/>
            <person name="Yang J."/>
            <person name="Arevalo P."/>
            <person name="Brown J."/>
            <person name="Cutler M."/>
            <person name="Kelly L."/>
            <person name="Polz M.F."/>
        </authorList>
    </citation>
    <scope>NUCLEOTIDE SEQUENCE [LARGE SCALE GENOMIC DNA]</scope>
    <source>
        <strain evidence="4">10N.261.48.B5</strain>
    </source>
</reference>
<dbReference type="InterPro" id="IPR029058">
    <property type="entry name" value="AB_hydrolase_fold"/>
</dbReference>
<evidence type="ECO:0000313" key="3">
    <source>
        <dbReference type="EMBL" id="PMM62589.1"/>
    </source>
</evidence>
<dbReference type="AlphaFoldDB" id="A0A2N7JUI5"/>
<dbReference type="NCBIfam" id="TIGR03502">
    <property type="entry name" value="lipase_Pla1_cef"/>
    <property type="match status" value="1"/>
</dbReference>